<dbReference type="Proteomes" id="UP000636479">
    <property type="component" value="Unassembled WGS sequence"/>
</dbReference>
<evidence type="ECO:0000313" key="1">
    <source>
        <dbReference type="EMBL" id="KAF7301159.1"/>
    </source>
</evidence>
<accession>A0A8H6SKS1</accession>
<protein>
    <submittedName>
        <fullName evidence="1">CxC2 domain-containing protein</fullName>
    </submittedName>
</protein>
<dbReference type="GeneID" id="59346031"/>
<evidence type="ECO:0000313" key="2">
    <source>
        <dbReference type="Proteomes" id="UP000636479"/>
    </source>
</evidence>
<keyword evidence="2" id="KW-1185">Reference proteome</keyword>
<reference evidence="1" key="1">
    <citation type="submission" date="2020-05" db="EMBL/GenBank/DDBJ databases">
        <title>Mycena genomes resolve the evolution of fungal bioluminescence.</title>
        <authorList>
            <person name="Tsai I.J."/>
        </authorList>
    </citation>
    <scope>NUCLEOTIDE SEQUENCE</scope>
    <source>
        <strain evidence="1">171206Taipei</strain>
    </source>
</reference>
<sequence length="135" mass="15141">MEFIKFLLTTVAVAGPTTPIIYNFSVQASTLLRLTPHKPAQPSNVSKRYHLLTLHGKITGWDFYRSLETETNAMGVKPPDRYQVFLRIAREYRHLLSLKRAGRGYDSRGMLGTTPGELAVRCPACPRPGVNLPDD</sequence>
<comment type="caution">
    <text evidence="1">The sequence shown here is derived from an EMBL/GenBank/DDBJ whole genome shotgun (WGS) entry which is preliminary data.</text>
</comment>
<organism evidence="1 2">
    <name type="scientific">Mycena indigotica</name>
    <dbReference type="NCBI Taxonomy" id="2126181"/>
    <lineage>
        <taxon>Eukaryota</taxon>
        <taxon>Fungi</taxon>
        <taxon>Dikarya</taxon>
        <taxon>Basidiomycota</taxon>
        <taxon>Agaricomycotina</taxon>
        <taxon>Agaricomycetes</taxon>
        <taxon>Agaricomycetidae</taxon>
        <taxon>Agaricales</taxon>
        <taxon>Marasmiineae</taxon>
        <taxon>Mycenaceae</taxon>
        <taxon>Mycena</taxon>
    </lineage>
</organism>
<dbReference type="AlphaFoldDB" id="A0A8H6SKS1"/>
<dbReference type="RefSeq" id="XP_037219159.1">
    <property type="nucleotide sequence ID" value="XM_037363515.1"/>
</dbReference>
<name>A0A8H6SKS1_9AGAR</name>
<proteinExistence type="predicted"/>
<dbReference type="OrthoDB" id="3257613at2759"/>
<dbReference type="EMBL" id="JACAZF010000006">
    <property type="protein sequence ID" value="KAF7301159.1"/>
    <property type="molecule type" value="Genomic_DNA"/>
</dbReference>
<gene>
    <name evidence="1" type="ORF">MIND_00680400</name>
</gene>